<keyword evidence="1" id="KW-0472">Membrane</keyword>
<name>A0AAU8CRG8_9HYPH</name>
<keyword evidence="1" id="KW-1133">Transmembrane helix</keyword>
<feature type="transmembrane region" description="Helical" evidence="1">
    <location>
        <begin position="102"/>
        <end position="122"/>
    </location>
</feature>
<evidence type="ECO:0000256" key="1">
    <source>
        <dbReference type="SAM" id="Phobius"/>
    </source>
</evidence>
<dbReference type="EMBL" id="CP159253">
    <property type="protein sequence ID" value="XCG49424.1"/>
    <property type="molecule type" value="Genomic_DNA"/>
</dbReference>
<accession>A0AAU8CRG8</accession>
<evidence type="ECO:0008006" key="3">
    <source>
        <dbReference type="Google" id="ProtNLM"/>
    </source>
</evidence>
<organism evidence="2">
    <name type="scientific">Mesorhizobium sp. WSM2240</name>
    <dbReference type="NCBI Taxonomy" id="3228851"/>
    <lineage>
        <taxon>Bacteria</taxon>
        <taxon>Pseudomonadati</taxon>
        <taxon>Pseudomonadota</taxon>
        <taxon>Alphaproteobacteria</taxon>
        <taxon>Hyphomicrobiales</taxon>
        <taxon>Phyllobacteriaceae</taxon>
        <taxon>Mesorhizobium</taxon>
    </lineage>
</organism>
<sequence>MDKIREVAIFCVGRAVMFGTLAITCVMVGFSFNPVSAFRAGAVLTLLMAAILIWKAYAAARQNPKSTEVWMYLDQKARPANEHSRFVFATVMRDVYARFGQASLAVACLFFAISMIFVMFGFEAYQPEVSPAMATE</sequence>
<gene>
    <name evidence="2" type="ORF">ABVK50_01945</name>
</gene>
<reference evidence="2" key="1">
    <citation type="submission" date="2024-06" db="EMBL/GenBank/DDBJ databases">
        <title>Mesorhizobium karijinii sp. nov., a symbiont of the iconic Swainsona formosa from arid Australia.</title>
        <authorList>
            <person name="Hill Y.J."/>
            <person name="Watkin E.L.J."/>
            <person name="O'Hara G.W."/>
            <person name="Terpolilli J."/>
            <person name="Tye M.L."/>
            <person name="Kohlmeier M.G."/>
        </authorList>
    </citation>
    <scope>NUCLEOTIDE SEQUENCE</scope>
    <source>
        <strain evidence="2">WSM2240</strain>
    </source>
</reference>
<keyword evidence="1" id="KW-0812">Transmembrane</keyword>
<dbReference type="RefSeq" id="WP_353643043.1">
    <property type="nucleotide sequence ID" value="NZ_CP159253.1"/>
</dbReference>
<feature type="transmembrane region" description="Helical" evidence="1">
    <location>
        <begin position="7"/>
        <end position="32"/>
    </location>
</feature>
<feature type="transmembrane region" description="Helical" evidence="1">
    <location>
        <begin position="38"/>
        <end position="57"/>
    </location>
</feature>
<proteinExistence type="predicted"/>
<protein>
    <recommendedName>
        <fullName evidence="3">MFS transporter</fullName>
    </recommendedName>
</protein>
<dbReference type="AlphaFoldDB" id="A0AAU8CRG8"/>
<evidence type="ECO:0000313" key="2">
    <source>
        <dbReference type="EMBL" id="XCG49424.1"/>
    </source>
</evidence>